<feature type="domain" description="RPAP1 N-terminal" evidence="7">
    <location>
        <begin position="301"/>
        <end position="344"/>
    </location>
</feature>
<feature type="domain" description="RPAP1/MINIYO-like TPR repeats" evidence="8">
    <location>
        <begin position="1397"/>
        <end position="1536"/>
    </location>
</feature>
<protein>
    <recommendedName>
        <fullName evidence="10">RNA polymerase II-associated protein 1</fullName>
    </recommendedName>
</protein>
<reference evidence="9" key="1">
    <citation type="submission" date="2018-02" db="EMBL/GenBank/DDBJ databases">
        <title>Rhizophora mucronata_Transcriptome.</title>
        <authorList>
            <person name="Meera S.P."/>
            <person name="Sreeshan A."/>
            <person name="Augustine A."/>
        </authorList>
    </citation>
    <scope>NUCLEOTIDE SEQUENCE</scope>
    <source>
        <tissue evidence="9">Leaf</tissue>
    </source>
</reference>
<dbReference type="InterPro" id="IPR013929">
    <property type="entry name" value="RPAP1_C"/>
</dbReference>
<feature type="domain" description="RPAP1 C-terminal" evidence="6">
    <location>
        <begin position="426"/>
        <end position="503"/>
    </location>
</feature>
<feature type="compositionally biased region" description="Polar residues" evidence="5">
    <location>
        <begin position="398"/>
        <end position="413"/>
    </location>
</feature>
<accession>A0A2P2ITC5</accession>
<evidence type="ECO:0000313" key="9">
    <source>
        <dbReference type="EMBL" id="MBW84473.1"/>
    </source>
</evidence>
<comment type="similarity">
    <text evidence="2">Belongs to the RPAP1 family.</text>
</comment>
<organism evidence="9">
    <name type="scientific">Rhizophora mucronata</name>
    <name type="common">Asiatic mangrove</name>
    <dbReference type="NCBI Taxonomy" id="61149"/>
    <lineage>
        <taxon>Eukaryota</taxon>
        <taxon>Viridiplantae</taxon>
        <taxon>Streptophyta</taxon>
        <taxon>Embryophyta</taxon>
        <taxon>Tracheophyta</taxon>
        <taxon>Spermatophyta</taxon>
        <taxon>Magnoliopsida</taxon>
        <taxon>eudicotyledons</taxon>
        <taxon>Gunneridae</taxon>
        <taxon>Pentapetalae</taxon>
        <taxon>rosids</taxon>
        <taxon>fabids</taxon>
        <taxon>Malpighiales</taxon>
        <taxon>Rhizophoraceae</taxon>
        <taxon>Rhizophora</taxon>
    </lineage>
</organism>
<evidence type="ECO:0000256" key="1">
    <source>
        <dbReference type="ARBA" id="ARBA00004123"/>
    </source>
</evidence>
<evidence type="ECO:0000256" key="5">
    <source>
        <dbReference type="SAM" id="MobiDB-lite"/>
    </source>
</evidence>
<evidence type="ECO:0008006" key="10">
    <source>
        <dbReference type="Google" id="ProtNLM"/>
    </source>
</evidence>
<dbReference type="Pfam" id="PF25766">
    <property type="entry name" value="TPR_RPAP1"/>
    <property type="match status" value="1"/>
</dbReference>
<dbReference type="PANTHER" id="PTHR47605:SF2">
    <property type="entry name" value="TRANSCRIPTIONAL ELONGATION REGULATOR MINIYO"/>
    <property type="match status" value="1"/>
</dbReference>
<sequence>MGFEKQKEKKKEEDGVGKGNAPRSRRQTIFGGGQLQIAEDDPSRLVGSIVEKGISENPQTSPSPRRLTPPPKPSVLPFPVARHRSQGPHWGPISSTKGRVNDNDDDDDDVVEDDEVDNDPAHFDPISAFANPVQRKQKKGLDLRQWRDFIPSNETEKKQEDKLCFKNTTKHKKGGDVLANVGKQIMELNSSQVNEAPVEVHVKLDLRSSIPQTKASEAVSNYRHARLLNSVADVEVDARYDICEGELGSSETMSSSSAAEAQIGELGNAVHLSTDTTLTTASTSRFNNSANGLKPMSLESEIDAENRARLQSMSSEEITQARDEIMDKINPSLLNLLRKRGQEKLKKQKLSSSNGNYNGDLANTLRANQSRNISAHQGSDNSEMMATSTSKDTKSQLDNDVVQNSPPGNDSLWNTWSERVEAVRGLRFSLEGDVIADESESGHRSINKMGTADSVVERDFLRTEGHPGSVGYTIKEAVQLTRSVIPGQRALALHLLASVLGKAIYGIQQNWVGSMLKDAIQIGECIDWEAVWAFALGPEPELALALRMCLDDNHSSVVLACARVIQWALSCELNENFFQILEKIISCEKIIFTAPVFRSKPVVDAGFLPGGFWKYSAKHSNVLSFGEDVIDDETEVTSTIQDDLVVAGQDFAAGLVRMGILPRMRYLLEAKPAVALEECIISVLIMIARHSPTCANAMVNCQGLVRSVVDRFTVEDDTEIRPSKINSVRLLRVLAQSDKKICTEFIKNGSFQAMTRHLYQETSLIEQWAKLGKENCKLLSALMVEQLHFWKVCIHYGFCISYFTGIFPALCLWLNPPAFEKLQENDVLIEFASISREGYRVLEALARKLPNFYAGECLNYQYLPGDEPVDTDKWAWCYAMPIIDVALKWITLKDDAYVSKLFQWKKEIHSDLVFQDSFVISILWVYSSVMHMLSTLLERLKPEETMSHQCLPMFVPKIGLAIIKANIFEFSEVGGMDHGKGFTGVGPFIEALCHLRQQSQYEASLVSVCCLDGLLQVMTSINYLINLVTDSTRPDNTSTDVKVLGDGILTRSEAELQFMLNVFMQLMISEWKSMQSIEMFGRGGPAPGLALGWGASGGGFWSMGILLTQTDARLLIHMLEIFEMVSTRELQMDEETMFVVHKINSVLGACLSVGPGDWVILEKAFNLLFQAPVLTFLNFCLQHLIQDKRMKPFVWECRKEDYSRISEILVSHFKTRWLSMKMKMNAIDHSTSSGIRALKKGSLSLETIHEDLDTSNISSQGHYNTSLVAEWAHQRLPLPMHWFLSPISTFSDTNYTGFQGSSKFSNPMQDATNELEVAKAGLFFLLGLEAMSSFLSSDVPSPVRSLDLIWKFHSLSFILINGMGVLEDRKSRYVYEILQDLYGRHLDETRFRNSSLLLETRNKSNWELLRFKSEIHESYSTFIETLVEQFAAISYGDLLFGRQVSVYLHRCTEGTVRLAAWNALSNARVLEILPPLEKCFSEPEGYLEPVEENEGILEAYVKSWVSGALDRAAIRGVMAFTLVLHHLSSFIFFTQAGDKKSLRNKLARSLLRDYSQKPRHEGIMLDFIGYSKPYSSLLPGERQAFSLQSSEIVKRLNVLVEACEGNSSLLVEVEKLKAAFEKKHILD</sequence>
<comment type="subcellular location">
    <subcellularLocation>
        <location evidence="1">Nucleus</location>
    </subcellularLocation>
</comment>
<dbReference type="InterPro" id="IPR013930">
    <property type="entry name" value="RPAP1_N"/>
</dbReference>
<dbReference type="InterPro" id="IPR016024">
    <property type="entry name" value="ARM-type_fold"/>
</dbReference>
<keyword evidence="4" id="KW-0539">Nucleus</keyword>
<feature type="compositionally biased region" description="Acidic residues" evidence="5">
    <location>
        <begin position="103"/>
        <end position="118"/>
    </location>
</feature>
<proteinExistence type="inferred from homology"/>
<dbReference type="Pfam" id="PF08620">
    <property type="entry name" value="RPAP1_C"/>
    <property type="match status" value="1"/>
</dbReference>
<dbReference type="EMBL" id="GGEC01003990">
    <property type="protein sequence ID" value="MBW84473.1"/>
    <property type="molecule type" value="Transcribed_RNA"/>
</dbReference>
<evidence type="ECO:0000256" key="4">
    <source>
        <dbReference type="ARBA" id="ARBA00023242"/>
    </source>
</evidence>
<name>A0A2P2ITC5_RHIMU</name>
<dbReference type="PANTHER" id="PTHR47605">
    <property type="entry name" value="TRANSCRIPTIONAL ELONGATION REGULATOR MINIYO"/>
    <property type="match status" value="1"/>
</dbReference>
<evidence type="ECO:0000256" key="2">
    <source>
        <dbReference type="ARBA" id="ARBA00009953"/>
    </source>
</evidence>
<feature type="region of interest" description="Disordered" evidence="5">
    <location>
        <begin position="374"/>
        <end position="413"/>
    </location>
</feature>
<dbReference type="InterPro" id="IPR057989">
    <property type="entry name" value="TPR_RPAP1/MINIYO-like"/>
</dbReference>
<evidence type="ECO:0000259" key="8">
    <source>
        <dbReference type="Pfam" id="PF25766"/>
    </source>
</evidence>
<feature type="compositionally biased region" description="Polar residues" evidence="5">
    <location>
        <begin position="374"/>
        <end position="390"/>
    </location>
</feature>
<evidence type="ECO:0000256" key="3">
    <source>
        <dbReference type="ARBA" id="ARBA00023163"/>
    </source>
</evidence>
<dbReference type="Pfam" id="PF08621">
    <property type="entry name" value="RPAP1_N"/>
    <property type="match status" value="1"/>
</dbReference>
<dbReference type="InterPro" id="IPR055326">
    <property type="entry name" value="MINIYO"/>
</dbReference>
<feature type="compositionally biased region" description="Pro residues" evidence="5">
    <location>
        <begin position="67"/>
        <end position="76"/>
    </location>
</feature>
<dbReference type="SUPFAM" id="SSF48371">
    <property type="entry name" value="ARM repeat"/>
    <property type="match status" value="1"/>
</dbReference>
<keyword evidence="3" id="KW-0804">Transcription</keyword>
<evidence type="ECO:0000259" key="7">
    <source>
        <dbReference type="Pfam" id="PF08621"/>
    </source>
</evidence>
<feature type="region of interest" description="Disordered" evidence="5">
    <location>
        <begin position="1"/>
        <end position="126"/>
    </location>
</feature>
<evidence type="ECO:0000259" key="6">
    <source>
        <dbReference type="Pfam" id="PF08620"/>
    </source>
</evidence>
<feature type="compositionally biased region" description="Basic and acidic residues" evidence="5">
    <location>
        <begin position="1"/>
        <end position="16"/>
    </location>
</feature>